<dbReference type="EMBL" id="AMRJ01000007">
    <property type="protein sequence ID" value="EKF74851.1"/>
    <property type="molecule type" value="Genomic_DNA"/>
</dbReference>
<organism evidence="2 3">
    <name type="scientific">Alcanivorax hongdengensis A-11-3</name>
    <dbReference type="NCBI Taxonomy" id="1177179"/>
    <lineage>
        <taxon>Bacteria</taxon>
        <taxon>Pseudomonadati</taxon>
        <taxon>Pseudomonadota</taxon>
        <taxon>Gammaproteobacteria</taxon>
        <taxon>Oceanospirillales</taxon>
        <taxon>Alcanivoracaceae</taxon>
        <taxon>Alcanivorax</taxon>
    </lineage>
</organism>
<evidence type="ECO:0000313" key="3">
    <source>
        <dbReference type="Proteomes" id="UP000010164"/>
    </source>
</evidence>
<protein>
    <submittedName>
        <fullName evidence="2">Uncharacterized protein</fullName>
    </submittedName>
</protein>
<proteinExistence type="predicted"/>
<feature type="transmembrane region" description="Helical" evidence="1">
    <location>
        <begin position="54"/>
        <end position="75"/>
    </location>
</feature>
<feature type="transmembrane region" description="Helical" evidence="1">
    <location>
        <begin position="15"/>
        <end position="33"/>
    </location>
</feature>
<keyword evidence="1" id="KW-0812">Transmembrane</keyword>
<sequence length="138" mass="15048">MGAIVGVIVDMGSTIVFSIAMFFVLGMAVALSGRADVSEQMLVAMSQSSPWREIGLMVGGLGSLIGGYVCLRLAGRSLAGAAWRMVLVTLMTAVPMYFISTAQIDWQQRLLNWGISFGAMALGWVLGHWRNRQLYHYD</sequence>
<evidence type="ECO:0000256" key="1">
    <source>
        <dbReference type="SAM" id="Phobius"/>
    </source>
</evidence>
<dbReference type="STRING" id="1177179.A11A3_06450"/>
<keyword evidence="1" id="KW-1133">Transmembrane helix</keyword>
<dbReference type="PATRIC" id="fig|1177179.3.peg.1298"/>
<comment type="caution">
    <text evidence="2">The sequence shown here is derived from an EMBL/GenBank/DDBJ whole genome shotgun (WGS) entry which is preliminary data.</text>
</comment>
<dbReference type="Proteomes" id="UP000010164">
    <property type="component" value="Unassembled WGS sequence"/>
</dbReference>
<keyword evidence="3" id="KW-1185">Reference proteome</keyword>
<feature type="transmembrane region" description="Helical" evidence="1">
    <location>
        <begin position="81"/>
        <end position="98"/>
    </location>
</feature>
<dbReference type="AlphaFoldDB" id="L0WD21"/>
<accession>L0WD21</accession>
<keyword evidence="1" id="KW-0472">Membrane</keyword>
<feature type="transmembrane region" description="Helical" evidence="1">
    <location>
        <begin position="110"/>
        <end position="129"/>
    </location>
</feature>
<gene>
    <name evidence="2" type="ORF">A11A3_06450</name>
</gene>
<evidence type="ECO:0000313" key="2">
    <source>
        <dbReference type="EMBL" id="EKF74851.1"/>
    </source>
</evidence>
<name>L0WD21_9GAMM</name>
<reference evidence="2 3" key="1">
    <citation type="journal article" date="2012" name="J. Bacteriol.">
        <title>Genome Sequence of the Alkane-Degrading Bacterium Alcanivorax hongdengensis Type Strain A-11-3.</title>
        <authorList>
            <person name="Lai Q."/>
            <person name="Shao Z."/>
        </authorList>
    </citation>
    <scope>NUCLEOTIDE SEQUENCE [LARGE SCALE GENOMIC DNA]</scope>
    <source>
        <strain evidence="2 3">A-11-3</strain>
    </source>
</reference>